<name>A0A8X6KB83_NEPPI</name>
<comment type="caution">
    <text evidence="1">The sequence shown here is derived from an EMBL/GenBank/DDBJ whole genome shotgun (WGS) entry which is preliminary data.</text>
</comment>
<dbReference type="Proteomes" id="UP000887013">
    <property type="component" value="Unassembled WGS sequence"/>
</dbReference>
<proteinExistence type="predicted"/>
<reference evidence="1" key="1">
    <citation type="submission" date="2020-08" db="EMBL/GenBank/DDBJ databases">
        <title>Multicomponent nature underlies the extraordinary mechanical properties of spider dragline silk.</title>
        <authorList>
            <person name="Kono N."/>
            <person name="Nakamura H."/>
            <person name="Mori M."/>
            <person name="Yoshida Y."/>
            <person name="Ohtoshi R."/>
            <person name="Malay A.D."/>
            <person name="Moran D.A.P."/>
            <person name="Tomita M."/>
            <person name="Numata K."/>
            <person name="Arakawa K."/>
        </authorList>
    </citation>
    <scope>NUCLEOTIDE SEQUENCE</scope>
</reference>
<evidence type="ECO:0000313" key="2">
    <source>
        <dbReference type="Proteomes" id="UP000887013"/>
    </source>
</evidence>
<gene>
    <name evidence="1" type="ORF">NPIL_317271</name>
</gene>
<evidence type="ECO:0000313" key="1">
    <source>
        <dbReference type="EMBL" id="GFS36932.1"/>
    </source>
</evidence>
<sequence length="93" mass="10835">MPTKKKKPVDSNSKEFWNSRVHEFFEDVLSCCLVVEDLLLQEVVEVLEKGIIDREIRKLGEVEFCIPVRSIFSLSCVRLVSQRCLGEELVFFK</sequence>
<dbReference type="EMBL" id="BMAW01088844">
    <property type="protein sequence ID" value="GFS36932.1"/>
    <property type="molecule type" value="Genomic_DNA"/>
</dbReference>
<keyword evidence="2" id="KW-1185">Reference proteome</keyword>
<protein>
    <submittedName>
        <fullName evidence="1">Uncharacterized protein</fullName>
    </submittedName>
</protein>
<accession>A0A8X6KB83</accession>
<organism evidence="1 2">
    <name type="scientific">Nephila pilipes</name>
    <name type="common">Giant wood spider</name>
    <name type="synonym">Nephila maculata</name>
    <dbReference type="NCBI Taxonomy" id="299642"/>
    <lineage>
        <taxon>Eukaryota</taxon>
        <taxon>Metazoa</taxon>
        <taxon>Ecdysozoa</taxon>
        <taxon>Arthropoda</taxon>
        <taxon>Chelicerata</taxon>
        <taxon>Arachnida</taxon>
        <taxon>Araneae</taxon>
        <taxon>Araneomorphae</taxon>
        <taxon>Entelegynae</taxon>
        <taxon>Araneoidea</taxon>
        <taxon>Nephilidae</taxon>
        <taxon>Nephila</taxon>
    </lineage>
</organism>
<dbReference type="AlphaFoldDB" id="A0A8X6KB83"/>